<accession>A0A822XED2</accession>
<dbReference type="Proteomes" id="UP000607653">
    <property type="component" value="Unassembled WGS sequence"/>
</dbReference>
<evidence type="ECO:0000313" key="2">
    <source>
        <dbReference type="Proteomes" id="UP000607653"/>
    </source>
</evidence>
<gene>
    <name evidence="1" type="ORF">HUJ06_019476</name>
</gene>
<keyword evidence="2" id="KW-1185">Reference proteome</keyword>
<organism evidence="1 2">
    <name type="scientific">Nelumbo nucifera</name>
    <name type="common">Sacred lotus</name>
    <dbReference type="NCBI Taxonomy" id="4432"/>
    <lineage>
        <taxon>Eukaryota</taxon>
        <taxon>Viridiplantae</taxon>
        <taxon>Streptophyta</taxon>
        <taxon>Embryophyta</taxon>
        <taxon>Tracheophyta</taxon>
        <taxon>Spermatophyta</taxon>
        <taxon>Magnoliopsida</taxon>
        <taxon>Proteales</taxon>
        <taxon>Nelumbonaceae</taxon>
        <taxon>Nelumbo</taxon>
    </lineage>
</organism>
<comment type="caution">
    <text evidence="1">The sequence shown here is derived from an EMBL/GenBank/DDBJ whole genome shotgun (WGS) entry which is preliminary data.</text>
</comment>
<dbReference type="AlphaFoldDB" id="A0A822XED2"/>
<evidence type="ECO:0000313" key="1">
    <source>
        <dbReference type="EMBL" id="DAD18013.1"/>
    </source>
</evidence>
<reference evidence="1 2" key="1">
    <citation type="journal article" date="2020" name="Mol. Biol. Evol.">
        <title>Distinct Expression and Methylation Patterns for Genes with Different Fates following a Single Whole-Genome Duplication in Flowering Plants.</title>
        <authorList>
            <person name="Shi T."/>
            <person name="Rahmani R.S."/>
            <person name="Gugger P.F."/>
            <person name="Wang M."/>
            <person name="Li H."/>
            <person name="Zhang Y."/>
            <person name="Li Z."/>
            <person name="Wang Q."/>
            <person name="Van de Peer Y."/>
            <person name="Marchal K."/>
            <person name="Chen J."/>
        </authorList>
    </citation>
    <scope>NUCLEOTIDE SEQUENCE [LARGE SCALE GENOMIC DNA]</scope>
    <source>
        <tissue evidence="1">Leaf</tissue>
    </source>
</reference>
<proteinExistence type="predicted"/>
<protein>
    <submittedName>
        <fullName evidence="1">Uncharacterized protein</fullName>
    </submittedName>
</protein>
<sequence>MDDTQVRLYYGYFLRKEALLLQKNNQVAGDLILKGTSRTIQKIKPKTTKNLRSIAGR</sequence>
<dbReference type="EMBL" id="DUZY01000001">
    <property type="protein sequence ID" value="DAD18013.1"/>
    <property type="molecule type" value="Genomic_DNA"/>
</dbReference>
<name>A0A822XED2_NELNU</name>